<protein>
    <submittedName>
        <fullName evidence="2">XRE family transcriptional regulator</fullName>
    </submittedName>
</protein>
<dbReference type="SUPFAM" id="SSF52540">
    <property type="entry name" value="P-loop containing nucleoside triphosphate hydrolases"/>
    <property type="match status" value="1"/>
</dbReference>
<organism evidence="2 3">
    <name type="scientific">Actinomadura rubrisoli</name>
    <dbReference type="NCBI Taxonomy" id="2530368"/>
    <lineage>
        <taxon>Bacteria</taxon>
        <taxon>Bacillati</taxon>
        <taxon>Actinomycetota</taxon>
        <taxon>Actinomycetes</taxon>
        <taxon>Streptosporangiales</taxon>
        <taxon>Thermomonosporaceae</taxon>
        <taxon>Actinomadura</taxon>
    </lineage>
</organism>
<keyword evidence="3" id="KW-1185">Reference proteome</keyword>
<dbReference type="PRINTS" id="PR00364">
    <property type="entry name" value="DISEASERSIST"/>
</dbReference>
<dbReference type="Proteomes" id="UP000294513">
    <property type="component" value="Unassembled WGS sequence"/>
</dbReference>
<dbReference type="EMBL" id="SMKU01000324">
    <property type="protein sequence ID" value="TDD69346.1"/>
    <property type="molecule type" value="Genomic_DNA"/>
</dbReference>
<evidence type="ECO:0000313" key="3">
    <source>
        <dbReference type="Proteomes" id="UP000294513"/>
    </source>
</evidence>
<accession>A0A4R5ADK3</accession>
<dbReference type="PANTHER" id="PTHR47691:SF3">
    <property type="entry name" value="HTH-TYPE TRANSCRIPTIONAL REGULATOR RV0890C-RELATED"/>
    <property type="match status" value="1"/>
</dbReference>
<dbReference type="PANTHER" id="PTHR47691">
    <property type="entry name" value="REGULATOR-RELATED"/>
    <property type="match status" value="1"/>
</dbReference>
<proteinExistence type="predicted"/>
<name>A0A4R5ADK3_9ACTN</name>
<feature type="region of interest" description="Disordered" evidence="1">
    <location>
        <begin position="85"/>
        <end position="115"/>
    </location>
</feature>
<reference evidence="2 3" key="1">
    <citation type="submission" date="2019-03" db="EMBL/GenBank/DDBJ databases">
        <title>Draft genome sequences of novel Actinobacteria.</title>
        <authorList>
            <person name="Sahin N."/>
            <person name="Ay H."/>
            <person name="Saygin H."/>
        </authorList>
    </citation>
    <scope>NUCLEOTIDE SEQUENCE [LARGE SCALE GENOMIC DNA]</scope>
    <source>
        <strain evidence="2 3">H3C3</strain>
    </source>
</reference>
<evidence type="ECO:0000313" key="2">
    <source>
        <dbReference type="EMBL" id="TDD69346.1"/>
    </source>
</evidence>
<sequence>MGRPEKPINASGGAVAAFASELRRLRAHAGNPTYRDMARSALYSPSVLSSAAGGYRLPTLQVTLAFVAACGGDQEVWRRRWLEVSGTPPPQAASPPRQRDLAGRMPPPAQLPLRPRGLVGRSWEKDLLSEPAAAPIVICGPVGVGKSAFALDYAHQIADEMVDGQLYADLGSTSSDELSVLSCFLRALGMPDEQLPDAPDQQAGLLRSMLAERKLLVLLENVRDERQVRLLLAETRSGAMIVVSRNPLLGLRDVRRVRLDVLRRHDSIAMISEALSDRVAADLVDCDRLAELCGDLPLAIDIAVRKLVARPDVPLARITRGPADRGALLDWLRIGDVSVPDLLLSAYLPLGGAARTLLQELAQHSPGGPAGRADGLASLDEEMVDEEVVDELAAAGLLRHDDRAGAYRLDPLVRAFVVRYVTPRTIQTSIFS</sequence>
<dbReference type="RefSeq" id="WP_131902001.1">
    <property type="nucleotide sequence ID" value="NZ_SMKU01000324.1"/>
</dbReference>
<dbReference type="AlphaFoldDB" id="A0A4R5ADK3"/>
<dbReference type="InterPro" id="IPR027417">
    <property type="entry name" value="P-loop_NTPase"/>
</dbReference>
<gene>
    <name evidence="2" type="ORF">E1298_37630</name>
</gene>
<comment type="caution">
    <text evidence="2">The sequence shown here is derived from an EMBL/GenBank/DDBJ whole genome shotgun (WGS) entry which is preliminary data.</text>
</comment>
<dbReference type="Gene3D" id="3.40.50.300">
    <property type="entry name" value="P-loop containing nucleotide triphosphate hydrolases"/>
    <property type="match status" value="1"/>
</dbReference>
<evidence type="ECO:0000256" key="1">
    <source>
        <dbReference type="SAM" id="MobiDB-lite"/>
    </source>
</evidence>
<dbReference type="OrthoDB" id="5521887at2"/>